<accession>A0A2K3K6N1</accession>
<dbReference type="STRING" id="57577.A0A2K3K6N1"/>
<name>A0A2K3K6N1_TRIPR</name>
<dbReference type="PANTHER" id="PTHR31960:SF26">
    <property type="entry name" value="F-BOX DOMAIN CONTAINING PROTEIN"/>
    <property type="match status" value="1"/>
</dbReference>
<dbReference type="SMART" id="SM00256">
    <property type="entry name" value="FBOX"/>
    <property type="match status" value="1"/>
</dbReference>
<dbReference type="Gene3D" id="1.20.1280.50">
    <property type="match status" value="1"/>
</dbReference>
<dbReference type="AlphaFoldDB" id="A0A2K3K6N1"/>
<sequence>MAKKSKRMVEFEDLPEPCIATILSHTTPIDTCRLSVVSKTFHSASDSDDVWNRFLPSDSNLIDSIFSRYPHLANPPSKKALFRALSDSDLMIIDD</sequence>
<dbReference type="InterPro" id="IPR001810">
    <property type="entry name" value="F-box_dom"/>
</dbReference>
<dbReference type="Proteomes" id="UP000236291">
    <property type="component" value="Unassembled WGS sequence"/>
</dbReference>
<organism evidence="2 3">
    <name type="scientific">Trifolium pratense</name>
    <name type="common">Red clover</name>
    <dbReference type="NCBI Taxonomy" id="57577"/>
    <lineage>
        <taxon>Eukaryota</taxon>
        <taxon>Viridiplantae</taxon>
        <taxon>Streptophyta</taxon>
        <taxon>Embryophyta</taxon>
        <taxon>Tracheophyta</taxon>
        <taxon>Spermatophyta</taxon>
        <taxon>Magnoliopsida</taxon>
        <taxon>eudicotyledons</taxon>
        <taxon>Gunneridae</taxon>
        <taxon>Pentapetalae</taxon>
        <taxon>rosids</taxon>
        <taxon>fabids</taxon>
        <taxon>Fabales</taxon>
        <taxon>Fabaceae</taxon>
        <taxon>Papilionoideae</taxon>
        <taxon>50 kb inversion clade</taxon>
        <taxon>NPAAA clade</taxon>
        <taxon>Hologalegina</taxon>
        <taxon>IRL clade</taxon>
        <taxon>Trifolieae</taxon>
        <taxon>Trifolium</taxon>
    </lineage>
</organism>
<reference evidence="2 3" key="1">
    <citation type="journal article" date="2014" name="Am. J. Bot.">
        <title>Genome assembly and annotation for red clover (Trifolium pratense; Fabaceae).</title>
        <authorList>
            <person name="Istvanek J."/>
            <person name="Jaros M."/>
            <person name="Krenek A."/>
            <person name="Repkova J."/>
        </authorList>
    </citation>
    <scope>NUCLEOTIDE SEQUENCE [LARGE SCALE GENOMIC DNA]</scope>
    <source>
        <strain evidence="3">cv. Tatra</strain>
        <tissue evidence="2">Young leaves</tissue>
    </source>
</reference>
<protein>
    <submittedName>
        <fullName evidence="2">F-box protein pp2-b1</fullName>
    </submittedName>
</protein>
<dbReference type="SUPFAM" id="SSF81383">
    <property type="entry name" value="F-box domain"/>
    <property type="match status" value="1"/>
</dbReference>
<dbReference type="InterPro" id="IPR036047">
    <property type="entry name" value="F-box-like_dom_sf"/>
</dbReference>
<evidence type="ECO:0000259" key="1">
    <source>
        <dbReference type="PROSITE" id="PS50181"/>
    </source>
</evidence>
<comment type="caution">
    <text evidence="2">The sequence shown here is derived from an EMBL/GenBank/DDBJ whole genome shotgun (WGS) entry which is preliminary data.</text>
</comment>
<feature type="non-terminal residue" evidence="2">
    <location>
        <position position="95"/>
    </location>
</feature>
<evidence type="ECO:0000313" key="3">
    <source>
        <dbReference type="Proteomes" id="UP000236291"/>
    </source>
</evidence>
<dbReference type="CDD" id="cd22162">
    <property type="entry name" value="F-box_AtSKIP3-like"/>
    <property type="match status" value="1"/>
</dbReference>
<proteinExistence type="predicted"/>
<feature type="domain" description="F-box" evidence="1">
    <location>
        <begin position="8"/>
        <end position="54"/>
    </location>
</feature>
<reference evidence="2 3" key="2">
    <citation type="journal article" date="2017" name="Front. Plant Sci.">
        <title>Gene Classification and Mining of Molecular Markers Useful in Red Clover (Trifolium pratense) Breeding.</title>
        <authorList>
            <person name="Istvanek J."/>
            <person name="Dluhosova J."/>
            <person name="Dluhos P."/>
            <person name="Patkova L."/>
            <person name="Nedelnik J."/>
            <person name="Repkova J."/>
        </authorList>
    </citation>
    <scope>NUCLEOTIDE SEQUENCE [LARGE SCALE GENOMIC DNA]</scope>
    <source>
        <strain evidence="3">cv. Tatra</strain>
        <tissue evidence="2">Young leaves</tissue>
    </source>
</reference>
<dbReference type="PANTHER" id="PTHR31960">
    <property type="entry name" value="F-BOX PROTEIN PP2-A15"/>
    <property type="match status" value="1"/>
</dbReference>
<dbReference type="Pfam" id="PF00646">
    <property type="entry name" value="F-box"/>
    <property type="match status" value="1"/>
</dbReference>
<evidence type="ECO:0000313" key="2">
    <source>
        <dbReference type="EMBL" id="PNX61932.1"/>
    </source>
</evidence>
<gene>
    <name evidence="2" type="ORF">L195_g060907</name>
</gene>
<dbReference type="EMBL" id="ASHM01144506">
    <property type="protein sequence ID" value="PNX61932.1"/>
    <property type="molecule type" value="Genomic_DNA"/>
</dbReference>
<dbReference type="PROSITE" id="PS50181">
    <property type="entry name" value="FBOX"/>
    <property type="match status" value="1"/>
</dbReference>